<proteinExistence type="predicted"/>
<protein>
    <recommendedName>
        <fullName evidence="3">Sulfotransferase</fullName>
    </recommendedName>
</protein>
<sequence length="253" mass="29407">MSNYHKILFIGGLHRSGTSILSSMISSSKNVSAFNNTSVPENEGQHLQTIYKPAHEHGGPGKFAFDETAILTEKSHLINKKNKKTIFQEWSSYWDLSKEILLEKSPPNMIRTRFLQSLFPNTYFVTIIRHPLFVSFATQKWTRAPIENLLEHWICAHKIYFHDKSHLKKSITICYEELIKSPGKVLQLIDSFLGTEIEYENQFVDNNIRYLDMWNSNYISVADKNGLVKKYEKKLNDFGYSLLDFNLCPDFND</sequence>
<organism evidence="1 2">
    <name type="scientific">Snuella lapsa</name>
    <dbReference type="NCBI Taxonomy" id="870481"/>
    <lineage>
        <taxon>Bacteria</taxon>
        <taxon>Pseudomonadati</taxon>
        <taxon>Bacteroidota</taxon>
        <taxon>Flavobacteriia</taxon>
        <taxon>Flavobacteriales</taxon>
        <taxon>Flavobacteriaceae</taxon>
        <taxon>Snuella</taxon>
    </lineage>
</organism>
<accession>A0ABP6XAZ0</accession>
<dbReference type="RefSeq" id="WP_345005070.1">
    <property type="nucleotide sequence ID" value="NZ_BAABCY010000034.1"/>
</dbReference>
<evidence type="ECO:0000313" key="2">
    <source>
        <dbReference type="Proteomes" id="UP001500954"/>
    </source>
</evidence>
<keyword evidence="2" id="KW-1185">Reference proteome</keyword>
<dbReference type="SUPFAM" id="SSF52540">
    <property type="entry name" value="P-loop containing nucleoside triphosphate hydrolases"/>
    <property type="match status" value="1"/>
</dbReference>
<evidence type="ECO:0008006" key="3">
    <source>
        <dbReference type="Google" id="ProtNLM"/>
    </source>
</evidence>
<dbReference type="Pfam" id="PF13469">
    <property type="entry name" value="Sulfotransfer_3"/>
    <property type="match status" value="1"/>
</dbReference>
<reference evidence="2" key="1">
    <citation type="journal article" date="2019" name="Int. J. Syst. Evol. Microbiol.">
        <title>The Global Catalogue of Microorganisms (GCM) 10K type strain sequencing project: providing services to taxonomists for standard genome sequencing and annotation.</title>
        <authorList>
            <consortium name="The Broad Institute Genomics Platform"/>
            <consortium name="The Broad Institute Genome Sequencing Center for Infectious Disease"/>
            <person name="Wu L."/>
            <person name="Ma J."/>
        </authorList>
    </citation>
    <scope>NUCLEOTIDE SEQUENCE [LARGE SCALE GENOMIC DNA]</scope>
    <source>
        <strain evidence="2">JCM 17111</strain>
    </source>
</reference>
<dbReference type="Gene3D" id="3.40.50.300">
    <property type="entry name" value="P-loop containing nucleotide triphosphate hydrolases"/>
    <property type="match status" value="1"/>
</dbReference>
<evidence type="ECO:0000313" key="1">
    <source>
        <dbReference type="EMBL" id="GAA3563788.1"/>
    </source>
</evidence>
<gene>
    <name evidence="1" type="ORF">GCM10022395_12900</name>
</gene>
<comment type="caution">
    <text evidence="1">The sequence shown here is derived from an EMBL/GenBank/DDBJ whole genome shotgun (WGS) entry which is preliminary data.</text>
</comment>
<dbReference type="Proteomes" id="UP001500954">
    <property type="component" value="Unassembled WGS sequence"/>
</dbReference>
<dbReference type="EMBL" id="BAABCY010000034">
    <property type="protein sequence ID" value="GAA3563788.1"/>
    <property type="molecule type" value="Genomic_DNA"/>
</dbReference>
<dbReference type="InterPro" id="IPR027417">
    <property type="entry name" value="P-loop_NTPase"/>
</dbReference>
<name>A0ABP6XAZ0_9FLAO</name>